<feature type="signal peptide" evidence="1">
    <location>
        <begin position="1"/>
        <end position="26"/>
    </location>
</feature>
<dbReference type="EMBL" id="JACHDD010000001">
    <property type="protein sequence ID" value="MBB5422338.1"/>
    <property type="molecule type" value="Genomic_DNA"/>
</dbReference>
<reference evidence="2 3" key="1">
    <citation type="submission" date="2020-08" db="EMBL/GenBank/DDBJ databases">
        <title>Genomic Encyclopedia of Type Strains, Phase IV (KMG-V): Genome sequencing to study the core and pangenomes of soil and plant-associated prokaryotes.</title>
        <authorList>
            <person name="Whitman W."/>
        </authorList>
    </citation>
    <scope>NUCLEOTIDE SEQUENCE [LARGE SCALE GENOMIC DNA]</scope>
    <source>
        <strain evidence="2 3">JPY158</strain>
    </source>
</reference>
<dbReference type="AlphaFoldDB" id="A0A7W8Q236"/>
<proteinExistence type="predicted"/>
<gene>
    <name evidence="2" type="ORF">HDG40_000479</name>
</gene>
<organism evidence="2 3">
    <name type="scientific">Paraburkholderia atlantica</name>
    <dbReference type="NCBI Taxonomy" id="2654982"/>
    <lineage>
        <taxon>Bacteria</taxon>
        <taxon>Pseudomonadati</taxon>
        <taxon>Pseudomonadota</taxon>
        <taxon>Betaproteobacteria</taxon>
        <taxon>Burkholderiales</taxon>
        <taxon>Burkholderiaceae</taxon>
        <taxon>Paraburkholderia</taxon>
    </lineage>
</organism>
<keyword evidence="3" id="KW-1185">Reference proteome</keyword>
<accession>A0A7W8Q236</accession>
<evidence type="ECO:0000313" key="3">
    <source>
        <dbReference type="Proteomes" id="UP000592780"/>
    </source>
</evidence>
<protein>
    <submittedName>
        <fullName evidence="2">Uncharacterized protein</fullName>
    </submittedName>
</protein>
<evidence type="ECO:0000313" key="2">
    <source>
        <dbReference type="EMBL" id="MBB5422338.1"/>
    </source>
</evidence>
<feature type="chain" id="PRO_5030981122" evidence="1">
    <location>
        <begin position="27"/>
        <end position="165"/>
    </location>
</feature>
<dbReference type="RefSeq" id="WP_018434284.1">
    <property type="nucleotide sequence ID" value="NZ_JACHDD010000001.1"/>
</dbReference>
<evidence type="ECO:0000256" key="1">
    <source>
        <dbReference type="SAM" id="SignalP"/>
    </source>
</evidence>
<name>A0A7W8Q236_PARAM</name>
<comment type="caution">
    <text evidence="2">The sequence shown here is derived from an EMBL/GenBank/DDBJ whole genome shotgun (WGS) entry which is preliminary data.</text>
</comment>
<keyword evidence="1" id="KW-0732">Signal</keyword>
<dbReference type="Proteomes" id="UP000592780">
    <property type="component" value="Unassembled WGS sequence"/>
</dbReference>
<sequence>MKNNSNAGKSIAMVIGSLVWVSSALAQTLPKSGVIEATYTAAGSDVKDIIVTGDDAVYLFESTLLLANNPVSPLMQNVTARCAEVGLSGATATGYCVYADKDGDKFIESFTYQVGDTKGKGTLGSGTGKYKGIEGQLVWEQVRALPSDKGTFNYIGKKTGSYRIR</sequence>